<feature type="domain" description="HTH gntR-type" evidence="4">
    <location>
        <begin position="6"/>
        <end position="74"/>
    </location>
</feature>
<dbReference type="Gene3D" id="3.40.1410.10">
    <property type="entry name" value="Chorismate lyase-like"/>
    <property type="match status" value="1"/>
</dbReference>
<organism evidence="5 6">
    <name type="scientific">Listeria aquatica</name>
    <dbReference type="NCBI Taxonomy" id="1494960"/>
    <lineage>
        <taxon>Bacteria</taxon>
        <taxon>Bacillati</taxon>
        <taxon>Bacillota</taxon>
        <taxon>Bacilli</taxon>
        <taxon>Bacillales</taxon>
        <taxon>Listeriaceae</taxon>
        <taxon>Listeria</taxon>
    </lineage>
</organism>
<name>A0A841ZMP2_9LIST</name>
<evidence type="ECO:0000313" key="6">
    <source>
        <dbReference type="Proteomes" id="UP000559885"/>
    </source>
</evidence>
<evidence type="ECO:0000313" key="5">
    <source>
        <dbReference type="EMBL" id="MBC1521939.1"/>
    </source>
</evidence>
<dbReference type="AlphaFoldDB" id="A0A841ZMP2"/>
<dbReference type="Pfam" id="PF00392">
    <property type="entry name" value="GntR"/>
    <property type="match status" value="1"/>
</dbReference>
<dbReference type="SMART" id="SM00345">
    <property type="entry name" value="HTH_GNTR"/>
    <property type="match status" value="1"/>
</dbReference>
<dbReference type="PANTHER" id="PTHR44846:SF17">
    <property type="entry name" value="GNTR-FAMILY TRANSCRIPTIONAL REGULATOR"/>
    <property type="match status" value="1"/>
</dbReference>
<reference evidence="5 6" key="1">
    <citation type="submission" date="2020-03" db="EMBL/GenBank/DDBJ databases">
        <title>Soil Listeria distribution.</title>
        <authorList>
            <person name="Liao J."/>
            <person name="Wiedmann M."/>
        </authorList>
    </citation>
    <scope>NUCLEOTIDE SEQUENCE [LARGE SCALE GENOMIC DNA]</scope>
    <source>
        <strain evidence="5 6">FSL L7-1507</strain>
    </source>
</reference>
<evidence type="ECO:0000256" key="3">
    <source>
        <dbReference type="ARBA" id="ARBA00023163"/>
    </source>
</evidence>
<sequence length="249" mass="28633">MEYKDLSPSVLGEEQLRAIIQEKIAFGTKELPSERTLGIELGISRTSLRRSLDVLEKEGAIKKNNREGMEINEKQTINLLAMNSMSEQLNNKNQQQSIRVLGSGLIAGQKEINLFLRLSAKQKLFELKRKRFIDGQPFMYEISYLNAEQFSGIEVLNFENKSLYSALKEQFGITPTYGREEIRFIRADQGQAELLEVPLNTPLFEVTSKAFDQNDEPVEYSKQYLIGNQVTYKINATNIFDYLEDEEEQ</sequence>
<dbReference type="GO" id="GO:0003677">
    <property type="term" value="F:DNA binding"/>
    <property type="evidence" value="ECO:0007669"/>
    <property type="project" value="UniProtKB-KW"/>
</dbReference>
<dbReference type="GO" id="GO:0003700">
    <property type="term" value="F:DNA-binding transcription factor activity"/>
    <property type="evidence" value="ECO:0007669"/>
    <property type="project" value="InterPro"/>
</dbReference>
<dbReference type="InterPro" id="IPR050679">
    <property type="entry name" value="Bact_HTH_transcr_reg"/>
</dbReference>
<keyword evidence="3" id="KW-0804">Transcription</keyword>
<dbReference type="SUPFAM" id="SSF46785">
    <property type="entry name" value="Winged helix' DNA-binding domain"/>
    <property type="match status" value="1"/>
</dbReference>
<dbReference type="PANTHER" id="PTHR44846">
    <property type="entry name" value="MANNOSYL-D-GLYCERATE TRANSPORT/METABOLISM SYSTEM REPRESSOR MNGR-RELATED"/>
    <property type="match status" value="1"/>
</dbReference>
<dbReference type="InterPro" id="IPR011663">
    <property type="entry name" value="UTRA"/>
</dbReference>
<accession>A0A841ZMP2</accession>
<keyword evidence="2" id="KW-0238">DNA-binding</keyword>
<dbReference type="SUPFAM" id="SSF64288">
    <property type="entry name" value="Chorismate lyase-like"/>
    <property type="match status" value="1"/>
</dbReference>
<dbReference type="Pfam" id="PF07702">
    <property type="entry name" value="UTRA"/>
    <property type="match status" value="1"/>
</dbReference>
<dbReference type="GO" id="GO:0045892">
    <property type="term" value="P:negative regulation of DNA-templated transcription"/>
    <property type="evidence" value="ECO:0007669"/>
    <property type="project" value="TreeGrafter"/>
</dbReference>
<evidence type="ECO:0000256" key="2">
    <source>
        <dbReference type="ARBA" id="ARBA00023125"/>
    </source>
</evidence>
<comment type="caution">
    <text evidence="5">The sequence shown here is derived from an EMBL/GenBank/DDBJ whole genome shotgun (WGS) entry which is preliminary data.</text>
</comment>
<dbReference type="InterPro" id="IPR000524">
    <property type="entry name" value="Tscrpt_reg_HTH_GntR"/>
</dbReference>
<dbReference type="EMBL" id="JAARRM010000004">
    <property type="protein sequence ID" value="MBC1521939.1"/>
    <property type="molecule type" value="Genomic_DNA"/>
</dbReference>
<proteinExistence type="predicted"/>
<dbReference type="InterPro" id="IPR036390">
    <property type="entry name" value="WH_DNA-bd_sf"/>
</dbReference>
<dbReference type="InterPro" id="IPR036388">
    <property type="entry name" value="WH-like_DNA-bd_sf"/>
</dbReference>
<dbReference type="SMART" id="SM00866">
    <property type="entry name" value="UTRA"/>
    <property type="match status" value="1"/>
</dbReference>
<dbReference type="Gene3D" id="1.10.10.10">
    <property type="entry name" value="Winged helix-like DNA-binding domain superfamily/Winged helix DNA-binding domain"/>
    <property type="match status" value="1"/>
</dbReference>
<dbReference type="PROSITE" id="PS50949">
    <property type="entry name" value="HTH_GNTR"/>
    <property type="match status" value="1"/>
</dbReference>
<evidence type="ECO:0000256" key="1">
    <source>
        <dbReference type="ARBA" id="ARBA00023015"/>
    </source>
</evidence>
<protein>
    <submittedName>
        <fullName evidence="5">GntR family transcriptional regulator</fullName>
    </submittedName>
</protein>
<dbReference type="RefSeq" id="WP_185374178.1">
    <property type="nucleotide sequence ID" value="NZ_JAARRM010000004.1"/>
</dbReference>
<dbReference type="InterPro" id="IPR028978">
    <property type="entry name" value="Chorismate_lyase_/UTRA_dom_sf"/>
</dbReference>
<evidence type="ECO:0000259" key="4">
    <source>
        <dbReference type="PROSITE" id="PS50949"/>
    </source>
</evidence>
<keyword evidence="1" id="KW-0805">Transcription regulation</keyword>
<dbReference type="PRINTS" id="PR00035">
    <property type="entry name" value="HTHGNTR"/>
</dbReference>
<dbReference type="Proteomes" id="UP000559885">
    <property type="component" value="Unassembled WGS sequence"/>
</dbReference>
<gene>
    <name evidence="5" type="ORF">HB912_09795</name>
</gene>